<dbReference type="InterPro" id="IPR050570">
    <property type="entry name" value="Cell_wall_metabolism_enzyme"/>
</dbReference>
<organism evidence="2 3">
    <name type="scientific">Chryseobacterium lacus</name>
    <dbReference type="NCBI Taxonomy" id="2058346"/>
    <lineage>
        <taxon>Bacteria</taxon>
        <taxon>Pseudomonadati</taxon>
        <taxon>Bacteroidota</taxon>
        <taxon>Flavobacteriia</taxon>
        <taxon>Flavobacteriales</taxon>
        <taxon>Weeksellaceae</taxon>
        <taxon>Chryseobacterium group</taxon>
        <taxon>Chryseobacterium</taxon>
    </lineage>
</organism>
<proteinExistence type="predicted"/>
<dbReference type="RefSeq" id="WP_114303520.1">
    <property type="nucleotide sequence ID" value="NZ_QPIE01000004.1"/>
</dbReference>
<dbReference type="InterPro" id="IPR011055">
    <property type="entry name" value="Dup_hybrid_motif"/>
</dbReference>
<accession>A0A368MZV8</accession>
<keyword evidence="3" id="KW-1185">Reference proteome</keyword>
<reference evidence="2 3" key="1">
    <citation type="submission" date="2018-07" db="EMBL/GenBank/DDBJ databases">
        <title>Chryseobacterium lacus sp. nov., isolated from lake water.</title>
        <authorList>
            <person name="Li C.-M."/>
        </authorList>
    </citation>
    <scope>NUCLEOTIDE SEQUENCE [LARGE SCALE GENOMIC DNA]</scope>
    <source>
        <strain evidence="2 3">YLOS41</strain>
    </source>
</reference>
<dbReference type="AlphaFoldDB" id="A0A368MZV8"/>
<dbReference type="InterPro" id="IPR016047">
    <property type="entry name" value="M23ase_b-sheet_dom"/>
</dbReference>
<protein>
    <submittedName>
        <fullName evidence="2">M23 family peptidase</fullName>
    </submittedName>
</protein>
<dbReference type="Pfam" id="PF01551">
    <property type="entry name" value="Peptidase_M23"/>
    <property type="match status" value="1"/>
</dbReference>
<dbReference type="Gene3D" id="2.70.70.10">
    <property type="entry name" value="Glucose Permease (Domain IIA)"/>
    <property type="match status" value="1"/>
</dbReference>
<dbReference type="SUPFAM" id="SSF51261">
    <property type="entry name" value="Duplicated hybrid motif"/>
    <property type="match status" value="1"/>
</dbReference>
<dbReference type="OrthoDB" id="9810477at2"/>
<dbReference type="PANTHER" id="PTHR21666">
    <property type="entry name" value="PEPTIDASE-RELATED"/>
    <property type="match status" value="1"/>
</dbReference>
<dbReference type="CDD" id="cd12797">
    <property type="entry name" value="M23_peptidase"/>
    <property type="match status" value="1"/>
</dbReference>
<dbReference type="PANTHER" id="PTHR21666:SF270">
    <property type="entry name" value="MUREIN HYDROLASE ACTIVATOR ENVC"/>
    <property type="match status" value="1"/>
</dbReference>
<feature type="domain" description="M23ase beta-sheet core" evidence="1">
    <location>
        <begin position="228"/>
        <end position="323"/>
    </location>
</feature>
<dbReference type="GO" id="GO:0004222">
    <property type="term" value="F:metalloendopeptidase activity"/>
    <property type="evidence" value="ECO:0007669"/>
    <property type="project" value="TreeGrafter"/>
</dbReference>
<evidence type="ECO:0000313" key="2">
    <source>
        <dbReference type="EMBL" id="RCU42934.1"/>
    </source>
</evidence>
<sequence length="329" mass="36254">MKKLLSNRKAVVLLLSSLVMLIFAQTLLITKLWFGKDDKTYEINLVKINTQKDSVDYAKMRNDLLLMDHTVHDLNAFLKAKKISHNRIEILKKDSLSSAVYLAKQANRYSQQLVDLQQKLMQVPLGLPTTGAISSNFGKRKNPIPYRTVMASVSSPKTTPAPAKPSANPLKIKELKVIYEKDSVGKMVKKIVPVYAPADPKPETAVMVSNKSSAVKPAHQHVEADQIQFHKGMDFAVPTGTDVICTAAGKVIFAGQKGGYGNCVIVSHENGLATLYAHLSDIKVKTNQMVTPHQVIGKSGNSGRSTGPHLHYEVHRNNVPVNPKLFMNL</sequence>
<gene>
    <name evidence="2" type="ORF">DQ356_05720</name>
</gene>
<comment type="caution">
    <text evidence="2">The sequence shown here is derived from an EMBL/GenBank/DDBJ whole genome shotgun (WGS) entry which is preliminary data.</text>
</comment>
<dbReference type="EMBL" id="QPIE01000004">
    <property type="protein sequence ID" value="RCU42934.1"/>
    <property type="molecule type" value="Genomic_DNA"/>
</dbReference>
<dbReference type="Proteomes" id="UP000252172">
    <property type="component" value="Unassembled WGS sequence"/>
</dbReference>
<evidence type="ECO:0000259" key="1">
    <source>
        <dbReference type="Pfam" id="PF01551"/>
    </source>
</evidence>
<name>A0A368MZV8_9FLAO</name>
<evidence type="ECO:0000313" key="3">
    <source>
        <dbReference type="Proteomes" id="UP000252172"/>
    </source>
</evidence>